<organism evidence="2 3">
    <name type="scientific">Ruminiclostridium hungatei</name>
    <name type="common">Clostridium hungatei</name>
    <dbReference type="NCBI Taxonomy" id="48256"/>
    <lineage>
        <taxon>Bacteria</taxon>
        <taxon>Bacillati</taxon>
        <taxon>Bacillota</taxon>
        <taxon>Clostridia</taxon>
        <taxon>Eubacteriales</taxon>
        <taxon>Oscillospiraceae</taxon>
        <taxon>Ruminiclostridium</taxon>
    </lineage>
</organism>
<dbReference type="GO" id="GO:0044780">
    <property type="term" value="P:bacterial-type flagellum assembly"/>
    <property type="evidence" value="ECO:0007669"/>
    <property type="project" value="InterPro"/>
</dbReference>
<keyword evidence="1" id="KW-1005">Bacterial flagellum biogenesis</keyword>
<dbReference type="STRING" id="48256.CLHUN_06110"/>
<dbReference type="OrthoDB" id="1680765at2"/>
<evidence type="ECO:0000313" key="2">
    <source>
        <dbReference type="EMBL" id="OPX45674.1"/>
    </source>
</evidence>
<proteinExistence type="predicted"/>
<dbReference type="Gene3D" id="1.20.58.300">
    <property type="entry name" value="FlgN-like"/>
    <property type="match status" value="1"/>
</dbReference>
<dbReference type="InterPro" id="IPR036679">
    <property type="entry name" value="FlgN-like_sf"/>
</dbReference>
<reference evidence="2 3" key="1">
    <citation type="submission" date="2017-03" db="EMBL/GenBank/DDBJ databases">
        <title>Genome sequence of Clostridium hungatei DSM 14427.</title>
        <authorList>
            <person name="Poehlein A."/>
            <person name="Daniel R."/>
        </authorList>
    </citation>
    <scope>NUCLEOTIDE SEQUENCE [LARGE SCALE GENOMIC DNA]</scope>
    <source>
        <strain evidence="2 3">DSM 14427</strain>
    </source>
</reference>
<dbReference type="Pfam" id="PF05130">
    <property type="entry name" value="FlgN"/>
    <property type="match status" value="1"/>
</dbReference>
<evidence type="ECO:0000256" key="1">
    <source>
        <dbReference type="ARBA" id="ARBA00022795"/>
    </source>
</evidence>
<dbReference type="Proteomes" id="UP000191554">
    <property type="component" value="Unassembled WGS sequence"/>
</dbReference>
<evidence type="ECO:0000313" key="3">
    <source>
        <dbReference type="Proteomes" id="UP000191554"/>
    </source>
</evidence>
<sequence length="167" mass="18920">MAAEEAVRQLVNVLNQENDVYETLYKISNNKKEMIIGGKVNELENIVKIEQSLVMKISKLEDEREKIVERLCELSGQKPEDVTISWLRTWLGEGESAQLKVCQDKIVDSINALKDNNELNSKLIKNSLEYIDFSINMMTSIDTVSNNYGSSGSSGDSKKRNLFDVKL</sequence>
<dbReference type="InterPro" id="IPR007809">
    <property type="entry name" value="FlgN-like"/>
</dbReference>
<accession>A0A1V4SPA4</accession>
<dbReference type="AlphaFoldDB" id="A0A1V4SPA4"/>
<dbReference type="RefSeq" id="WP_080063078.1">
    <property type="nucleotide sequence ID" value="NZ_MZGX01000003.1"/>
</dbReference>
<dbReference type="SUPFAM" id="SSF140566">
    <property type="entry name" value="FlgN-like"/>
    <property type="match status" value="1"/>
</dbReference>
<name>A0A1V4SPA4_RUMHU</name>
<keyword evidence="3" id="KW-1185">Reference proteome</keyword>
<protein>
    <submittedName>
        <fullName evidence="2">FlgN protein</fullName>
    </submittedName>
</protein>
<dbReference type="EMBL" id="MZGX01000003">
    <property type="protein sequence ID" value="OPX45674.1"/>
    <property type="molecule type" value="Genomic_DNA"/>
</dbReference>
<gene>
    <name evidence="2" type="ORF">CLHUN_06110</name>
</gene>
<comment type="caution">
    <text evidence="2">The sequence shown here is derived from an EMBL/GenBank/DDBJ whole genome shotgun (WGS) entry which is preliminary data.</text>
</comment>